<accession>A0A7W9ZE90</accession>
<evidence type="ECO:0000313" key="2">
    <source>
        <dbReference type="EMBL" id="MBB6209800.1"/>
    </source>
</evidence>
<dbReference type="RefSeq" id="WP_184262367.1">
    <property type="nucleotide sequence ID" value="NZ_JACIIX010000003.1"/>
</dbReference>
<feature type="region of interest" description="Disordered" evidence="1">
    <location>
        <begin position="22"/>
        <end position="46"/>
    </location>
</feature>
<name>A0A7W9ZE90_NOVIT</name>
<proteinExistence type="predicted"/>
<feature type="compositionally biased region" description="Pro residues" evidence="1">
    <location>
        <begin position="29"/>
        <end position="46"/>
    </location>
</feature>
<reference evidence="2 3" key="1">
    <citation type="submission" date="2020-08" db="EMBL/GenBank/DDBJ databases">
        <title>Genomic Encyclopedia of Type Strains, Phase IV (KMG-IV): sequencing the most valuable type-strain genomes for metagenomic binning, comparative biology and taxonomic classification.</title>
        <authorList>
            <person name="Goeker M."/>
        </authorList>
    </citation>
    <scope>NUCLEOTIDE SEQUENCE [LARGE SCALE GENOMIC DNA]</scope>
    <source>
        <strain evidence="2 3">DSM 11590</strain>
    </source>
</reference>
<dbReference type="AlphaFoldDB" id="A0A7W9ZE90"/>
<sequence>MVIWRGLSPAMMAALLVAGAKNRDAAKPPANPPQAAPSPPQPQRPH</sequence>
<protein>
    <submittedName>
        <fullName evidence="2">Uncharacterized protein</fullName>
    </submittedName>
</protein>
<evidence type="ECO:0000256" key="1">
    <source>
        <dbReference type="SAM" id="MobiDB-lite"/>
    </source>
</evidence>
<comment type="caution">
    <text evidence="2">The sequence shown here is derived from an EMBL/GenBank/DDBJ whole genome shotgun (WGS) entry which is preliminary data.</text>
</comment>
<evidence type="ECO:0000313" key="3">
    <source>
        <dbReference type="Proteomes" id="UP000544872"/>
    </source>
</evidence>
<dbReference type="EMBL" id="JACIIX010000003">
    <property type="protein sequence ID" value="MBB6209800.1"/>
    <property type="molecule type" value="Genomic_DNA"/>
</dbReference>
<gene>
    <name evidence="2" type="ORF">FHS48_001208</name>
</gene>
<dbReference type="Proteomes" id="UP000544872">
    <property type="component" value="Unassembled WGS sequence"/>
</dbReference>
<keyword evidence="3" id="KW-1185">Reference proteome</keyword>
<organism evidence="2 3">
    <name type="scientific">Novispirillum itersonii</name>
    <name type="common">Aquaspirillum itersonii</name>
    <dbReference type="NCBI Taxonomy" id="189"/>
    <lineage>
        <taxon>Bacteria</taxon>
        <taxon>Pseudomonadati</taxon>
        <taxon>Pseudomonadota</taxon>
        <taxon>Alphaproteobacteria</taxon>
        <taxon>Rhodospirillales</taxon>
        <taxon>Novispirillaceae</taxon>
        <taxon>Novispirillum</taxon>
    </lineage>
</organism>